<dbReference type="AlphaFoldDB" id="A0A7G5FD08"/>
<name>A0A7G5FD08_9CORY</name>
<dbReference type="SUPFAM" id="SSF53474">
    <property type="entry name" value="alpha/beta-Hydrolases"/>
    <property type="match status" value="1"/>
</dbReference>
<organism evidence="2 3">
    <name type="scientific">Corynebacterium hindlerae</name>
    <dbReference type="NCBI Taxonomy" id="699041"/>
    <lineage>
        <taxon>Bacteria</taxon>
        <taxon>Bacillati</taxon>
        <taxon>Actinomycetota</taxon>
        <taxon>Actinomycetes</taxon>
        <taxon>Mycobacteriales</taxon>
        <taxon>Corynebacteriaceae</taxon>
        <taxon>Corynebacterium</taxon>
    </lineage>
</organism>
<dbReference type="Proteomes" id="UP000515570">
    <property type="component" value="Chromosome"/>
</dbReference>
<proteinExistence type="predicted"/>
<protein>
    <recommendedName>
        <fullName evidence="1">DUF1023 domain-containing protein</fullName>
    </recommendedName>
</protein>
<dbReference type="RefSeq" id="WP_182385308.1">
    <property type="nucleotide sequence ID" value="NZ_CP059833.1"/>
</dbReference>
<reference evidence="2 3" key="1">
    <citation type="submission" date="2020-07" db="EMBL/GenBank/DDBJ databases">
        <title>non toxigenic Corynebacterium sp. nov from a clinical source.</title>
        <authorList>
            <person name="Bernier A.-M."/>
            <person name="Bernard K."/>
        </authorList>
    </citation>
    <scope>NUCLEOTIDE SEQUENCE [LARGE SCALE GENOMIC DNA]</scope>
    <source>
        <strain evidence="3">NML 93-0612</strain>
    </source>
</reference>
<dbReference type="Pfam" id="PF06259">
    <property type="entry name" value="Abhydrolase_8"/>
    <property type="match status" value="1"/>
</dbReference>
<dbReference type="InterPro" id="IPR010427">
    <property type="entry name" value="DUF1023"/>
</dbReference>
<sequence length="391" mass="40684">MLPIRSAELYDAAGRLDTLSTKQAHALRASTDAWDTFLVAGNSADFITAAAKSDRALMRAHAGTITEMSAVSRVLHSAADTVRDIEIDLDSLIRSTDAATQSSPTMDALLRELRSLGSSIDRACAAEINRICGVEARHGPDLTHYADASLPEIHESVLATASPEVRALAEQFPDARLLPSASGVVVAFGDLDTAPSVTTVVPGVGSGDPAGWAGYAARTQQIAQITGGAGVLWIGYQPPKNLITATGTAPAAAGAADLREFQAELSRRSARVGNEPHRVVVAHSYGSVVAGYAAQGRGLVADSLVLLGSPGVGVSHATALNLRSDKPQVIAATSPADPIGLAVTSRAGVHGPDPADPAFGADRTWAIQGGHSNYWSDAEFHRQLQELVRRS</sequence>
<accession>A0A7G5FD08</accession>
<dbReference type="EMBL" id="CP059833">
    <property type="protein sequence ID" value="QMV84499.1"/>
    <property type="molecule type" value="Genomic_DNA"/>
</dbReference>
<evidence type="ECO:0000259" key="1">
    <source>
        <dbReference type="Pfam" id="PF06259"/>
    </source>
</evidence>
<evidence type="ECO:0000313" key="2">
    <source>
        <dbReference type="EMBL" id="QMV84499.1"/>
    </source>
</evidence>
<dbReference type="Gene3D" id="3.40.50.1820">
    <property type="entry name" value="alpha/beta hydrolase"/>
    <property type="match status" value="1"/>
</dbReference>
<gene>
    <name evidence="2" type="ORF">HW450_09000</name>
</gene>
<keyword evidence="3" id="KW-1185">Reference proteome</keyword>
<evidence type="ECO:0000313" key="3">
    <source>
        <dbReference type="Proteomes" id="UP000515570"/>
    </source>
</evidence>
<feature type="domain" description="DUF1023" evidence="1">
    <location>
        <begin position="184"/>
        <end position="339"/>
    </location>
</feature>
<dbReference type="InterPro" id="IPR029058">
    <property type="entry name" value="AB_hydrolase_fold"/>
</dbReference>